<dbReference type="GO" id="GO:0005975">
    <property type="term" value="P:carbohydrate metabolic process"/>
    <property type="evidence" value="ECO:0007669"/>
    <property type="project" value="InterPro"/>
</dbReference>
<feature type="chain" id="PRO_5015520925" evidence="3">
    <location>
        <begin position="21"/>
        <end position="644"/>
    </location>
</feature>
<comment type="caution">
    <text evidence="5">The sequence shown here is derived from an EMBL/GenBank/DDBJ whole genome shotgun (WGS) entry which is preliminary data.</text>
</comment>
<feature type="signal peptide" evidence="3">
    <location>
        <begin position="1"/>
        <end position="20"/>
    </location>
</feature>
<evidence type="ECO:0000256" key="2">
    <source>
        <dbReference type="ARBA" id="ARBA00023295"/>
    </source>
</evidence>
<dbReference type="OrthoDB" id="9805159at2"/>
<keyword evidence="3" id="KW-0732">Signal</keyword>
<protein>
    <submittedName>
        <fullName evidence="5">Alpha-amylase</fullName>
    </submittedName>
</protein>
<evidence type="ECO:0000256" key="3">
    <source>
        <dbReference type="SAM" id="SignalP"/>
    </source>
</evidence>
<evidence type="ECO:0000256" key="1">
    <source>
        <dbReference type="ARBA" id="ARBA00022801"/>
    </source>
</evidence>
<dbReference type="PROSITE" id="PS51257">
    <property type="entry name" value="PROKAR_LIPOPROTEIN"/>
    <property type="match status" value="1"/>
</dbReference>
<dbReference type="AlphaFoldDB" id="A0A2U2BBZ9"/>
<name>A0A2U2BBZ9_9BACT</name>
<dbReference type="Pfam" id="PF00128">
    <property type="entry name" value="Alpha-amylase"/>
    <property type="match status" value="2"/>
</dbReference>
<dbReference type="SMART" id="SM00642">
    <property type="entry name" value="Aamy"/>
    <property type="match status" value="1"/>
</dbReference>
<organism evidence="5 6">
    <name type="scientific">Marinilabilia rubra</name>
    <dbReference type="NCBI Taxonomy" id="2162893"/>
    <lineage>
        <taxon>Bacteria</taxon>
        <taxon>Pseudomonadati</taxon>
        <taxon>Bacteroidota</taxon>
        <taxon>Bacteroidia</taxon>
        <taxon>Marinilabiliales</taxon>
        <taxon>Marinilabiliaceae</taxon>
        <taxon>Marinilabilia</taxon>
    </lineage>
</organism>
<evidence type="ECO:0000313" key="5">
    <source>
        <dbReference type="EMBL" id="PWE00588.1"/>
    </source>
</evidence>
<evidence type="ECO:0000259" key="4">
    <source>
        <dbReference type="SMART" id="SM00642"/>
    </source>
</evidence>
<dbReference type="InterPro" id="IPR006048">
    <property type="entry name" value="A-amylase/branching_C"/>
</dbReference>
<dbReference type="CDD" id="cd11338">
    <property type="entry name" value="AmyAc_CMD"/>
    <property type="match status" value="1"/>
</dbReference>
<keyword evidence="2" id="KW-0326">Glycosidase</keyword>
<dbReference type="Gene3D" id="2.60.40.1180">
    <property type="entry name" value="Golgi alpha-mannosidase II"/>
    <property type="match status" value="1"/>
</dbReference>
<feature type="domain" description="Glycosyl hydrolase family 13 catalytic" evidence="4">
    <location>
        <begin position="50"/>
        <end position="556"/>
    </location>
</feature>
<proteinExistence type="predicted"/>
<keyword evidence="1" id="KW-0378">Hydrolase</keyword>
<dbReference type="Proteomes" id="UP000244956">
    <property type="component" value="Unassembled WGS sequence"/>
</dbReference>
<dbReference type="SUPFAM" id="SSF51445">
    <property type="entry name" value="(Trans)glycosidases"/>
    <property type="match status" value="1"/>
</dbReference>
<reference evidence="5 6" key="1">
    <citation type="submission" date="2018-05" db="EMBL/GenBank/DDBJ databases">
        <title>Marinilabilia rubrum sp. nov., isolated from saltern sediment.</title>
        <authorList>
            <person name="Zhang R."/>
        </authorList>
    </citation>
    <scope>NUCLEOTIDE SEQUENCE [LARGE SCALE GENOMIC DNA]</scope>
    <source>
        <strain evidence="5 6">WTE16</strain>
    </source>
</reference>
<dbReference type="EMBL" id="QEWP01000002">
    <property type="protein sequence ID" value="PWE00588.1"/>
    <property type="molecule type" value="Genomic_DNA"/>
</dbReference>
<gene>
    <name evidence="5" type="ORF">DDZ16_03035</name>
</gene>
<evidence type="ECO:0000313" key="6">
    <source>
        <dbReference type="Proteomes" id="UP000244956"/>
    </source>
</evidence>
<sequence>MTTYKFFFLLLLIPVFFSCGNPKSEKRPAEKTRTAYENPPEWAKEAIWYQIYADRFRNGDPNNDPTPEDLKGAYPGFVPESWTITPWTQDWYKHDPHFKDLIGKVDMAGDTMKVFPMFSRLRRYGGDLQGVMDKIDYLDSLGITAIYFNPLCEGPSEHNFDASAWRHIDNNFGPTPREDLEIMDSEEPDDPTTWKMTGADKMFVELVAKLHERGIRVILDYSWNHTGIEFWAWKDILKKQARSEYKDWYWIKKFDDPRTPENEFEYEGWFGVKDLPEIKETVYHPIENGVIKFFEGNIFSEDAKNHIFNVTRKWLDPNGDGDPSDGIDGYRLDVASEVPLGFWRDFREVVREVNPDAYLVGEVWFELWPDRMQDPQPVLEGDIFDGVMNYRLYKSARHFFAKAPYEIPPSEFVDSINSFYSNLRPQNSRAMMNVVSSHDSPRLATSLFNDNSKYNYYADPVGNPDYKINKPDAETYEKVKLLLAFQYTFLGAPHIWAGDEMGMWGAMMGDTRKPLIWKDYDFEPETIDPRGYDRKPDEVKFNDELFAHYQKLIRIRKENPVLSHGEIDYEVVDDENKILVYSRYDGKNEVIAAFNVSNEAKTIEIPLKYNGEYTELLKRYNFSQNNKMITMKLPAGQAVIISKQ</sequence>
<dbReference type="Pfam" id="PF02806">
    <property type="entry name" value="Alpha-amylase_C"/>
    <property type="match status" value="1"/>
</dbReference>
<dbReference type="InterPro" id="IPR013780">
    <property type="entry name" value="Glyco_hydro_b"/>
</dbReference>
<accession>A0A2U2BBZ9</accession>
<dbReference type="Gene3D" id="3.20.20.80">
    <property type="entry name" value="Glycosidases"/>
    <property type="match status" value="1"/>
</dbReference>
<dbReference type="GO" id="GO:0016798">
    <property type="term" value="F:hydrolase activity, acting on glycosyl bonds"/>
    <property type="evidence" value="ECO:0007669"/>
    <property type="project" value="UniProtKB-KW"/>
</dbReference>
<dbReference type="PANTHER" id="PTHR10357">
    <property type="entry name" value="ALPHA-AMYLASE FAMILY MEMBER"/>
    <property type="match status" value="1"/>
</dbReference>
<dbReference type="InterPro" id="IPR017853">
    <property type="entry name" value="GH"/>
</dbReference>
<dbReference type="InterPro" id="IPR006047">
    <property type="entry name" value="GH13_cat_dom"/>
</dbReference>
<dbReference type="PANTHER" id="PTHR10357:SF210">
    <property type="entry name" value="MALTODEXTRIN GLUCOSIDASE"/>
    <property type="match status" value="1"/>
</dbReference>
<dbReference type="SUPFAM" id="SSF51011">
    <property type="entry name" value="Glycosyl hydrolase domain"/>
    <property type="match status" value="1"/>
</dbReference>
<dbReference type="RefSeq" id="WP_109262960.1">
    <property type="nucleotide sequence ID" value="NZ_QEWP01000002.1"/>
</dbReference>
<keyword evidence="6" id="KW-1185">Reference proteome</keyword>